<dbReference type="EMBL" id="CAICTM010000164">
    <property type="protein sequence ID" value="CAB9503437.1"/>
    <property type="molecule type" value="Genomic_DNA"/>
</dbReference>
<gene>
    <name evidence="2" type="ORF">SEMRO_165_G074000.1</name>
</gene>
<name>A0A9N8DIQ6_9STRA</name>
<comment type="caution">
    <text evidence="2">The sequence shown here is derived from an EMBL/GenBank/DDBJ whole genome shotgun (WGS) entry which is preliminary data.</text>
</comment>
<feature type="region of interest" description="Disordered" evidence="1">
    <location>
        <begin position="38"/>
        <end position="93"/>
    </location>
</feature>
<proteinExistence type="predicted"/>
<evidence type="ECO:0000313" key="3">
    <source>
        <dbReference type="Proteomes" id="UP001153069"/>
    </source>
</evidence>
<protein>
    <submittedName>
        <fullName evidence="2">Uncharacterized protein</fullName>
    </submittedName>
</protein>
<feature type="compositionally biased region" description="Basic and acidic residues" evidence="1">
    <location>
        <begin position="127"/>
        <end position="136"/>
    </location>
</feature>
<organism evidence="2 3">
    <name type="scientific">Seminavis robusta</name>
    <dbReference type="NCBI Taxonomy" id="568900"/>
    <lineage>
        <taxon>Eukaryota</taxon>
        <taxon>Sar</taxon>
        <taxon>Stramenopiles</taxon>
        <taxon>Ochrophyta</taxon>
        <taxon>Bacillariophyta</taxon>
        <taxon>Bacillariophyceae</taxon>
        <taxon>Bacillariophycidae</taxon>
        <taxon>Naviculales</taxon>
        <taxon>Naviculaceae</taxon>
        <taxon>Seminavis</taxon>
    </lineage>
</organism>
<feature type="region of interest" description="Disordered" evidence="1">
    <location>
        <begin position="127"/>
        <end position="147"/>
    </location>
</feature>
<accession>A0A9N8DIQ6</accession>
<feature type="compositionally biased region" description="Polar residues" evidence="1">
    <location>
        <begin position="75"/>
        <end position="88"/>
    </location>
</feature>
<sequence>MQEELLDPLKLVELRQRALAALAQGVDVDEVTDAYQQGVDVDHDNEPPVTAPTTAGRSEATENEMGSDRQKEEAPTQTTINTSISASVHGTRVERQERNFDILKVVEARARAATMTLSRVQHIDASEPAHNQDEIRPAVSSPRQTTIAQNESNFAGRKVVEEPFCDSLQNDQLSFFSKNDEKLEGHQPSVIKPTMGQVAQAVNQSAQPGANAGAAAVANQPALPGAYAGAPGEGLHRNSTVRFSLLGREAFFGSPSGTFYKSQSIEVANTSRYIRDR</sequence>
<evidence type="ECO:0000313" key="2">
    <source>
        <dbReference type="EMBL" id="CAB9503437.1"/>
    </source>
</evidence>
<reference evidence="2" key="1">
    <citation type="submission" date="2020-06" db="EMBL/GenBank/DDBJ databases">
        <authorList>
            <consortium name="Plant Systems Biology data submission"/>
        </authorList>
    </citation>
    <scope>NUCLEOTIDE SEQUENCE</scope>
    <source>
        <strain evidence="2">D6</strain>
    </source>
</reference>
<dbReference type="AlphaFoldDB" id="A0A9N8DIQ6"/>
<dbReference type="Proteomes" id="UP001153069">
    <property type="component" value="Unassembled WGS sequence"/>
</dbReference>
<keyword evidence="3" id="KW-1185">Reference proteome</keyword>
<evidence type="ECO:0000256" key="1">
    <source>
        <dbReference type="SAM" id="MobiDB-lite"/>
    </source>
</evidence>